<keyword evidence="1" id="KW-0472">Membrane</keyword>
<protein>
    <recommendedName>
        <fullName evidence="2">DUF7702 domain-containing protein</fullName>
    </recommendedName>
</protein>
<dbReference type="Proteomes" id="UP001218188">
    <property type="component" value="Unassembled WGS sequence"/>
</dbReference>
<keyword evidence="1" id="KW-0812">Transmembrane</keyword>
<dbReference type="PANTHER" id="PTHR42109">
    <property type="entry name" value="UNPLACED GENOMIC SCAFFOLD UM_SCAF_CONTIG_1.265, WHOLE GENOME SHOTGUN SEQUENCE"/>
    <property type="match status" value="1"/>
</dbReference>
<name>A0AAD6WVU2_9AGAR</name>
<comment type="caution">
    <text evidence="3">The sequence shown here is derived from an EMBL/GenBank/DDBJ whole genome shotgun (WGS) entry which is preliminary data.</text>
</comment>
<reference evidence="3" key="1">
    <citation type="submission" date="2023-03" db="EMBL/GenBank/DDBJ databases">
        <title>Massive genome expansion in bonnet fungi (Mycena s.s.) driven by repeated elements and novel gene families across ecological guilds.</title>
        <authorList>
            <consortium name="Lawrence Berkeley National Laboratory"/>
            <person name="Harder C.B."/>
            <person name="Miyauchi S."/>
            <person name="Viragh M."/>
            <person name="Kuo A."/>
            <person name="Thoen E."/>
            <person name="Andreopoulos B."/>
            <person name="Lu D."/>
            <person name="Skrede I."/>
            <person name="Drula E."/>
            <person name="Henrissat B."/>
            <person name="Morin E."/>
            <person name="Kohler A."/>
            <person name="Barry K."/>
            <person name="LaButti K."/>
            <person name="Morin E."/>
            <person name="Salamov A."/>
            <person name="Lipzen A."/>
            <person name="Mereny Z."/>
            <person name="Hegedus B."/>
            <person name="Baldrian P."/>
            <person name="Stursova M."/>
            <person name="Weitz H."/>
            <person name="Taylor A."/>
            <person name="Grigoriev I.V."/>
            <person name="Nagy L.G."/>
            <person name="Martin F."/>
            <person name="Kauserud H."/>
        </authorList>
    </citation>
    <scope>NUCLEOTIDE SEQUENCE</scope>
    <source>
        <strain evidence="3">CBHHK200</strain>
    </source>
</reference>
<dbReference type="AlphaFoldDB" id="A0AAD6WVU2"/>
<gene>
    <name evidence="3" type="ORF">C8F04DRAFT_1123212</name>
</gene>
<proteinExistence type="predicted"/>
<accession>A0AAD6WVU2</accession>
<feature type="transmembrane region" description="Helical" evidence="1">
    <location>
        <begin position="82"/>
        <end position="99"/>
    </location>
</feature>
<evidence type="ECO:0000313" key="3">
    <source>
        <dbReference type="EMBL" id="KAJ7027142.1"/>
    </source>
</evidence>
<feature type="transmembrane region" description="Helical" evidence="1">
    <location>
        <begin position="40"/>
        <end position="62"/>
    </location>
</feature>
<feature type="transmembrane region" description="Helical" evidence="1">
    <location>
        <begin position="213"/>
        <end position="231"/>
    </location>
</feature>
<feature type="transmembrane region" description="Helical" evidence="1">
    <location>
        <begin position="15"/>
        <end position="33"/>
    </location>
</feature>
<dbReference type="EMBL" id="JARJCM010000128">
    <property type="protein sequence ID" value="KAJ7027142.1"/>
    <property type="molecule type" value="Genomic_DNA"/>
</dbReference>
<dbReference type="PANTHER" id="PTHR42109:SF2">
    <property type="entry name" value="INTEGRAL MEMBRANE PROTEIN"/>
    <property type="match status" value="1"/>
</dbReference>
<feature type="domain" description="DUF7702" evidence="2">
    <location>
        <begin position="23"/>
        <end position="182"/>
    </location>
</feature>
<feature type="transmembrane region" description="Helical" evidence="1">
    <location>
        <begin position="166"/>
        <end position="185"/>
    </location>
</feature>
<keyword evidence="1" id="KW-1133">Transmembrane helix</keyword>
<dbReference type="InterPro" id="IPR056119">
    <property type="entry name" value="DUF7702"/>
</dbReference>
<feature type="transmembrane region" description="Helical" evidence="1">
    <location>
        <begin position="127"/>
        <end position="146"/>
    </location>
</feature>
<evidence type="ECO:0000313" key="4">
    <source>
        <dbReference type="Proteomes" id="UP001218188"/>
    </source>
</evidence>
<organism evidence="3 4">
    <name type="scientific">Mycena alexandri</name>
    <dbReference type="NCBI Taxonomy" id="1745969"/>
    <lineage>
        <taxon>Eukaryota</taxon>
        <taxon>Fungi</taxon>
        <taxon>Dikarya</taxon>
        <taxon>Basidiomycota</taxon>
        <taxon>Agaricomycotina</taxon>
        <taxon>Agaricomycetes</taxon>
        <taxon>Agaricomycetidae</taxon>
        <taxon>Agaricales</taxon>
        <taxon>Marasmiineae</taxon>
        <taxon>Mycenaceae</taxon>
        <taxon>Mycena</taxon>
    </lineage>
</organism>
<evidence type="ECO:0000256" key="1">
    <source>
        <dbReference type="SAM" id="Phobius"/>
    </source>
</evidence>
<feature type="transmembrane region" description="Helical" evidence="1">
    <location>
        <begin position="261"/>
        <end position="285"/>
    </location>
</feature>
<sequence length="333" mass="36089">MATNYAQIIGIHNKWAPIVFAVIYALVMVWYSVQAIRRHGWVYGFLALFSALRVVSFSLRAAMANNHHNAAFNRQMAIAYEVLYNIGFFSILLSAHRLLNDRRRLAKIDRAGSRLHQSMSRFHKGRFIELLLLTSVILGAIGVAFALGTNTGRTDVGNKLGQASTYIFLATTVFIVLLTFLGIHIERALRRKSTGASTGGGSALSGATNHHHLILLIIAALLLLRILFYAATIHQRATGQPTPASQAASSIKQTAQGNEHLWYPLAALAELLAVLFFLTPALVPVRSLVNRHRRGQAYPNEKGPTGTGYNTGDTAATGGLGAADNAHNGLSAV</sequence>
<keyword evidence="4" id="KW-1185">Reference proteome</keyword>
<dbReference type="Pfam" id="PF24800">
    <property type="entry name" value="DUF7702"/>
    <property type="match status" value="1"/>
</dbReference>
<evidence type="ECO:0000259" key="2">
    <source>
        <dbReference type="Pfam" id="PF24800"/>
    </source>
</evidence>